<evidence type="ECO:0000313" key="10">
    <source>
        <dbReference type="EMBL" id="ESA08928.1"/>
    </source>
</evidence>
<dbReference type="AlphaFoldDB" id="U9TRI0"/>
<dbReference type="HAMAP" id="MF_00379">
    <property type="entry name" value="GTPase_MnmE"/>
    <property type="match status" value="1"/>
</dbReference>
<sequence length="522" mass="59170">MLFKKEIFKNVFLPLKNFQFRPYVFSSYRYCPKLKSPFLKNKKQKFYSTLHNDTIYALSTAQGKAGIAIIRVSGPNASQVVQIKFKAAIKMTSKQLIPRKVTRKKISHPKTGEIIDHGLILWFPGPNSYTGEDTVEFHIHGGTSVVRGILDALGCIENFRHAEAGEFTRRAFYNDKYDLTEIEGLADLLNAETEAQRRQALRQAQGGLKILYENWRKQLIENTAFLEAIIDFGEDENIEDGVLERVTENIRILKSKISEHLNDNRRGEILRDGIHVTILGPPNAGKSSFLNYLAQRRAAIVSPIPGTTRDIIEISLNFGGYPIIISDTAGLRPSNDVIEIEGISRAKDRIKTADIKILILSSLEIMNSIKCDNNYFYDISSIIRDTVDVDTYLVLNKCDLIEHKPDLSKLKEISLKYISTNYIWCLSCLTGEGFDEFQKSFINSLKKKYDSSTSQVALITQARHREHLRDCLKALENFLVLNDIVLAAEELRFATHALGKITGRVDVEEILGVIFQQFCIGK</sequence>
<dbReference type="Pfam" id="PF10396">
    <property type="entry name" value="TrmE_N"/>
    <property type="match status" value="1"/>
</dbReference>
<dbReference type="Pfam" id="PF12631">
    <property type="entry name" value="MnmE_helical"/>
    <property type="match status" value="1"/>
</dbReference>
<dbReference type="InterPro" id="IPR005225">
    <property type="entry name" value="Small_GTP-bd"/>
</dbReference>
<evidence type="ECO:0000256" key="6">
    <source>
        <dbReference type="RuleBase" id="RU003313"/>
    </source>
</evidence>
<dbReference type="SUPFAM" id="SSF52540">
    <property type="entry name" value="P-loop containing nucleoside triphosphate hydrolases"/>
    <property type="match status" value="1"/>
</dbReference>
<dbReference type="GO" id="GO:0030488">
    <property type="term" value="P:tRNA methylation"/>
    <property type="evidence" value="ECO:0007669"/>
    <property type="project" value="TreeGrafter"/>
</dbReference>
<dbReference type="GO" id="GO:0002098">
    <property type="term" value="P:tRNA wobble uridine modification"/>
    <property type="evidence" value="ECO:0007669"/>
    <property type="project" value="TreeGrafter"/>
</dbReference>
<dbReference type="GO" id="GO:0005525">
    <property type="term" value="F:GTP binding"/>
    <property type="evidence" value="ECO:0007669"/>
    <property type="project" value="UniProtKB-KW"/>
</dbReference>
<evidence type="ECO:0000256" key="4">
    <source>
        <dbReference type="ARBA" id="ARBA00022741"/>
    </source>
</evidence>
<dbReference type="GO" id="GO:0005739">
    <property type="term" value="C:mitochondrion"/>
    <property type="evidence" value="ECO:0007669"/>
    <property type="project" value="UniProtKB-SubCell"/>
</dbReference>
<dbReference type="VEuPathDB" id="FungiDB:RhiirFUN_017850"/>
<dbReference type="PANTHER" id="PTHR42714:SF2">
    <property type="entry name" value="TRNA MODIFICATION GTPASE GTPBP3, MITOCHONDRIAL"/>
    <property type="match status" value="1"/>
</dbReference>
<feature type="domain" description="GTP-binding protein TrmE N-terminal" evidence="8">
    <location>
        <begin position="54"/>
        <end position="176"/>
    </location>
</feature>
<dbReference type="InterPro" id="IPR004520">
    <property type="entry name" value="GTPase_MnmE"/>
</dbReference>
<keyword evidence="5 6" id="KW-0342">GTP-binding</keyword>
<dbReference type="InterPro" id="IPR027368">
    <property type="entry name" value="MnmE_dom2"/>
</dbReference>
<dbReference type="EMBL" id="KI288678">
    <property type="protein sequence ID" value="ESA08928.1"/>
    <property type="molecule type" value="Genomic_DNA"/>
</dbReference>
<accession>U9TRI0</accession>
<protein>
    <recommendedName>
        <fullName evidence="11">tRNA modification GTPase TrmE</fullName>
    </recommendedName>
</protein>
<keyword evidence="3 6" id="KW-0819">tRNA processing</keyword>
<evidence type="ECO:0000256" key="5">
    <source>
        <dbReference type="ARBA" id="ARBA00023134"/>
    </source>
</evidence>
<feature type="domain" description="MnmE helical" evidence="9">
    <location>
        <begin position="179"/>
        <end position="519"/>
    </location>
</feature>
<reference evidence="10" key="1">
    <citation type="submission" date="2013-07" db="EMBL/GenBank/DDBJ databases">
        <title>The genome of an arbuscular mycorrhizal fungus provides insights into the evolution of the oldest plant symbiosis.</title>
        <authorList>
            <consortium name="DOE Joint Genome Institute"/>
            <person name="Tisserant E."/>
            <person name="Malbreil M."/>
            <person name="Kuo A."/>
            <person name="Kohler A."/>
            <person name="Symeonidi A."/>
            <person name="Balestrini R."/>
            <person name="Charron P."/>
            <person name="Duensing N."/>
            <person name="Frei-dit-Frey N."/>
            <person name="Gianinazzi-Pearson V."/>
            <person name="Gilbert B."/>
            <person name="Handa Y."/>
            <person name="Hijri M."/>
            <person name="Kaul R."/>
            <person name="Kawaguchi M."/>
            <person name="Krajinski F."/>
            <person name="Lammers P."/>
            <person name="Lapierre D."/>
            <person name="Masclaux F.G."/>
            <person name="Murat C."/>
            <person name="Morin E."/>
            <person name="Ndikumana S."/>
            <person name="Pagni M."/>
            <person name="Petitpierre D."/>
            <person name="Requena N."/>
            <person name="Rosikiewicz P."/>
            <person name="Riley R."/>
            <person name="Saito K."/>
            <person name="San Clemente H."/>
            <person name="Shapiro H."/>
            <person name="van Tuinen D."/>
            <person name="Becard G."/>
            <person name="Bonfante P."/>
            <person name="Paszkowski U."/>
            <person name="Shachar-Hill Y."/>
            <person name="Young J.P."/>
            <person name="Sanders I.R."/>
            <person name="Henrissat B."/>
            <person name="Rensing S.A."/>
            <person name="Grigoriev I.V."/>
            <person name="Corradi N."/>
            <person name="Roux C."/>
            <person name="Martin F."/>
        </authorList>
    </citation>
    <scope>NUCLEOTIDE SEQUENCE</scope>
    <source>
        <strain evidence="10">DAOM 197198</strain>
    </source>
</reference>
<comment type="subcellular location">
    <subcellularLocation>
        <location evidence="1">Mitochondrion</location>
    </subcellularLocation>
</comment>
<dbReference type="InterPro" id="IPR031168">
    <property type="entry name" value="G_TrmE"/>
</dbReference>
<evidence type="ECO:0000259" key="9">
    <source>
        <dbReference type="Pfam" id="PF12631"/>
    </source>
</evidence>
<dbReference type="PANTHER" id="PTHR42714">
    <property type="entry name" value="TRNA MODIFICATION GTPASE GTPBP3"/>
    <property type="match status" value="1"/>
</dbReference>
<dbReference type="eggNOG" id="KOG1191">
    <property type="taxonomic scope" value="Eukaryota"/>
</dbReference>
<dbReference type="FunFam" id="3.30.1360.120:FF:000007">
    <property type="entry name" value="tRNA modification GTPase GTPBP3, mitochondrial"/>
    <property type="match status" value="1"/>
</dbReference>
<evidence type="ECO:0000256" key="3">
    <source>
        <dbReference type="ARBA" id="ARBA00022694"/>
    </source>
</evidence>
<dbReference type="Gene3D" id="1.20.120.430">
    <property type="entry name" value="tRNA modification GTPase MnmE domain 2"/>
    <property type="match status" value="1"/>
</dbReference>
<dbReference type="InterPro" id="IPR025867">
    <property type="entry name" value="MnmE_helical"/>
</dbReference>
<dbReference type="NCBIfam" id="TIGR00450">
    <property type="entry name" value="mnmE_trmE_thdF"/>
    <property type="match status" value="1"/>
</dbReference>
<dbReference type="InterPro" id="IPR006073">
    <property type="entry name" value="GTP-bd"/>
</dbReference>
<comment type="similarity">
    <text evidence="2 6">Belongs to the TRAFAC class TrmE-Era-EngA-EngB-Septin-like GTPase superfamily. TrmE GTPase family.</text>
</comment>
<evidence type="ECO:0000259" key="8">
    <source>
        <dbReference type="Pfam" id="PF10396"/>
    </source>
</evidence>
<dbReference type="NCBIfam" id="NF003661">
    <property type="entry name" value="PRK05291.1-3"/>
    <property type="match status" value="1"/>
</dbReference>
<proteinExistence type="inferred from homology"/>
<dbReference type="Pfam" id="PF01926">
    <property type="entry name" value="MMR_HSR1"/>
    <property type="match status" value="1"/>
</dbReference>
<dbReference type="HOGENOM" id="CLU_019624_3_1_1"/>
<evidence type="ECO:0000256" key="2">
    <source>
        <dbReference type="ARBA" id="ARBA00011043"/>
    </source>
</evidence>
<dbReference type="Gene3D" id="3.30.1360.120">
    <property type="entry name" value="Probable tRNA modification gtpase trme, domain 1"/>
    <property type="match status" value="1"/>
</dbReference>
<dbReference type="Gene3D" id="3.40.50.300">
    <property type="entry name" value="P-loop containing nucleotide triphosphate hydrolases"/>
    <property type="match status" value="1"/>
</dbReference>
<evidence type="ECO:0000259" key="7">
    <source>
        <dbReference type="Pfam" id="PF01926"/>
    </source>
</evidence>
<evidence type="ECO:0008006" key="11">
    <source>
        <dbReference type="Google" id="ProtNLM"/>
    </source>
</evidence>
<dbReference type="GO" id="GO:0003924">
    <property type="term" value="F:GTPase activity"/>
    <property type="evidence" value="ECO:0007669"/>
    <property type="project" value="InterPro"/>
</dbReference>
<organism evidence="10">
    <name type="scientific">Rhizophagus irregularis (strain DAOM 181602 / DAOM 197198 / MUCL 43194)</name>
    <name type="common">Arbuscular mycorrhizal fungus</name>
    <name type="synonym">Glomus intraradices</name>
    <dbReference type="NCBI Taxonomy" id="747089"/>
    <lineage>
        <taxon>Eukaryota</taxon>
        <taxon>Fungi</taxon>
        <taxon>Fungi incertae sedis</taxon>
        <taxon>Mucoromycota</taxon>
        <taxon>Glomeromycotina</taxon>
        <taxon>Glomeromycetes</taxon>
        <taxon>Glomerales</taxon>
        <taxon>Glomeraceae</taxon>
        <taxon>Rhizophagus</taxon>
    </lineage>
</organism>
<keyword evidence="4 6" id="KW-0547">Nucleotide-binding</keyword>
<dbReference type="InterPro" id="IPR018948">
    <property type="entry name" value="GTP-bd_TrmE_N"/>
</dbReference>
<dbReference type="SUPFAM" id="SSF116878">
    <property type="entry name" value="TrmE connector domain"/>
    <property type="match status" value="1"/>
</dbReference>
<feature type="domain" description="G" evidence="7">
    <location>
        <begin position="276"/>
        <end position="396"/>
    </location>
</feature>
<dbReference type="NCBIfam" id="TIGR00231">
    <property type="entry name" value="small_GTP"/>
    <property type="match status" value="1"/>
</dbReference>
<dbReference type="InterPro" id="IPR027417">
    <property type="entry name" value="P-loop_NTPase"/>
</dbReference>
<dbReference type="CDD" id="cd04164">
    <property type="entry name" value="trmE"/>
    <property type="match status" value="1"/>
</dbReference>
<dbReference type="InterPro" id="IPR027266">
    <property type="entry name" value="TrmE/GcvT-like"/>
</dbReference>
<evidence type="ECO:0000256" key="1">
    <source>
        <dbReference type="ARBA" id="ARBA00004173"/>
    </source>
</evidence>
<name>U9TRI0_RHIID</name>
<gene>
    <name evidence="10" type="ORF">GLOINDRAFT_81229</name>
</gene>
<dbReference type="CDD" id="cd14858">
    <property type="entry name" value="TrmE_N"/>
    <property type="match status" value="1"/>
</dbReference>